<dbReference type="PROSITE" id="PS50103">
    <property type="entry name" value="ZF_C3H1"/>
    <property type="match status" value="1"/>
</dbReference>
<dbReference type="EMBL" id="JAAPAO010001180">
    <property type="protein sequence ID" value="KAF4650786.1"/>
    <property type="molecule type" value="Genomic_DNA"/>
</dbReference>
<evidence type="ECO:0000259" key="7">
    <source>
        <dbReference type="PROSITE" id="PS50103"/>
    </source>
</evidence>
<evidence type="ECO:0000256" key="5">
    <source>
        <dbReference type="PROSITE-ProRule" id="PRU00723"/>
    </source>
</evidence>
<dbReference type="SUPFAM" id="SSF56349">
    <property type="entry name" value="DNA breaking-rejoining enzymes"/>
    <property type="match status" value="1"/>
</dbReference>
<feature type="region of interest" description="Disordered" evidence="6">
    <location>
        <begin position="329"/>
        <end position="382"/>
    </location>
</feature>
<dbReference type="SUPFAM" id="SSF56672">
    <property type="entry name" value="DNA/RNA polymerases"/>
    <property type="match status" value="1"/>
</dbReference>
<protein>
    <recommendedName>
        <fullName evidence="7">C3H1-type domain-containing protein</fullName>
    </recommendedName>
</protein>
<evidence type="ECO:0000256" key="3">
    <source>
        <dbReference type="ARBA" id="ARBA00022833"/>
    </source>
</evidence>
<dbReference type="InterPro" id="IPR043502">
    <property type="entry name" value="DNA/RNA_pol_sf"/>
</dbReference>
<keyword evidence="9" id="KW-1185">Reference proteome</keyword>
<evidence type="ECO:0000313" key="9">
    <source>
        <dbReference type="Proteomes" id="UP000591131"/>
    </source>
</evidence>
<proteinExistence type="predicted"/>
<feature type="region of interest" description="Disordered" evidence="6">
    <location>
        <begin position="1"/>
        <end position="25"/>
    </location>
</feature>
<dbReference type="OrthoDB" id="411122at2759"/>
<accession>A0A7J6KWE0</accession>
<gene>
    <name evidence="8" type="ORF">FOL47_000870</name>
</gene>
<sequence length="1385" mass="153282">MTANDPPAKSSGSGDPKEAVTATPRRTDEELLSLAAGLDAPGCQRVFERLSQCGVHTVETAITAAHDAAVRKAISDGLELCDQVVLGTLFNRATARVDDKDGKKQVEDLALHLVAMTDKYGSSPDASLVTSRTTVISKMRRVTDALTMNLEEFSPALDGAKRGSKHKLTVTDNLDLVTTEEVSPKSKITDFSSFTTCFLRWMTMFVAMHPPKTDSKNVTFVDFLIYFRRLTDLLPALKLEGVISYDLRYREAVAILHASGRISLSGAFREDASPTTLGSALADATISKVTGNRGRQDHKPRGKRGVCFHFLEGNCDRGDKCRFAHTLDDRKTSSASRTGPYSRPEPQANKKLDSKRHSGALTPHDKRAPGSHEPNCGDPHKPWLIDFAPQIDELHSFQDGSGISARLPSPCPEPAHPSPEEILLLSQMDEVVKSFQLEHLVYESLGPDGRIRDAMIPQLSDAFDNAATSLRKNITDVLPSFHSNKASVGGPLYPDMVRLITELLDEGRDPKLAQELDRGVSMGISSDLSVSGVFPARDTRTADSLPEPLHTNPFYDNYSSAREASDAVEELVEKELLLGRVRTLSAEEAADGRVFSKLAAIPKKLDDSGCPVAYRLVEDLKKSGTNSCINLHERVTLPSLSDLVSLIKRMSYDDEGVYVPHMGAVADIEGAYRHLYIDPQDRSYCCFKTRDAYFENLAMPFGAPSSCWNFCRLSSKMLRSQHKLAELLEFWLKELAKKRVRSVPAARGLIYIDDSAWLLAAALALPILVRILLLLPLVGLSIAWNKCILLTQRFKFIGYEVDISREFPHIHIPIDKLEKISEGLRSIMRRDIPCSVKLIEQVAGKLNWVSMACPFTRPYLASLYSALKMANRKGLKSLRISESSALFEAASWWLNVIESDNAPSRDPFRLNLPILPPKDRDAISLASDASTTGLGGWAARGNRVVWYRLDIVETANLGSFRELLTFNNKALSDDMVVLETIAAAMTLRMGLQFFDRCISNRTPFTFYSDNSGTVAALRKLKSKTPRVNAILKKAAGDLAKVCYQWSVDYIPSEENKAADLISHKPTAADASLKGGSRKEMRRLATGFICETKHDMLADNINRFIRSGHSTSTIQQYDSVESFYREVVSAALEPFPVTGRSVALFTMSMCNAGYKYSTISSYISSISTRNSSYGYSLSKLDEFQIKMARRAAAKLTTDETKQMRPLSRLQVIKIGELDHALRGDNTTAILTGVFGMLRPDELLALNVGDVTIESTLEVKAITLSIRESKTDQAGRGEEVVISCVENHPDSDDCVPYCAYHRLLRKQHLLPADGSRTSPLQELPLFTNGGERITYEDLMKDFRAMLTEIGVSSVDADEYGLHSLRRTGCQLCFDAGVRKHTMMEHGR</sequence>
<dbReference type="InterPro" id="IPR043128">
    <property type="entry name" value="Rev_trsase/Diguanyl_cyclase"/>
</dbReference>
<dbReference type="GO" id="GO:0003677">
    <property type="term" value="F:DNA binding"/>
    <property type="evidence" value="ECO:0007669"/>
    <property type="project" value="InterPro"/>
</dbReference>
<dbReference type="InterPro" id="IPR011010">
    <property type="entry name" value="DNA_brk_join_enz"/>
</dbReference>
<evidence type="ECO:0000256" key="4">
    <source>
        <dbReference type="ARBA" id="ARBA00023172"/>
    </source>
</evidence>
<dbReference type="InterPro" id="IPR036855">
    <property type="entry name" value="Znf_CCCH_sf"/>
</dbReference>
<dbReference type="InterPro" id="IPR000571">
    <property type="entry name" value="Znf_CCCH"/>
</dbReference>
<evidence type="ECO:0000256" key="6">
    <source>
        <dbReference type="SAM" id="MobiDB-lite"/>
    </source>
</evidence>
<evidence type="ECO:0000313" key="8">
    <source>
        <dbReference type="EMBL" id="KAF4650786.1"/>
    </source>
</evidence>
<dbReference type="Gene3D" id="3.30.70.270">
    <property type="match status" value="1"/>
</dbReference>
<comment type="caution">
    <text evidence="8">The sequence shown here is derived from an EMBL/GenBank/DDBJ whole genome shotgun (WGS) entry which is preliminary data.</text>
</comment>
<dbReference type="Gene3D" id="4.10.1000.10">
    <property type="entry name" value="Zinc finger, CCCH-type"/>
    <property type="match status" value="1"/>
</dbReference>
<dbReference type="GO" id="GO:0008270">
    <property type="term" value="F:zinc ion binding"/>
    <property type="evidence" value="ECO:0007669"/>
    <property type="project" value="UniProtKB-KW"/>
</dbReference>
<keyword evidence="3 5" id="KW-0862">Zinc</keyword>
<dbReference type="Gene3D" id="1.10.443.10">
    <property type="entry name" value="Intergrase catalytic core"/>
    <property type="match status" value="1"/>
</dbReference>
<feature type="zinc finger region" description="C3H1-type" evidence="5">
    <location>
        <begin position="301"/>
        <end position="328"/>
    </location>
</feature>
<dbReference type="SUPFAM" id="SSF90229">
    <property type="entry name" value="CCCH zinc finger"/>
    <property type="match status" value="1"/>
</dbReference>
<feature type="domain" description="C3H1-type" evidence="7">
    <location>
        <begin position="301"/>
        <end position="328"/>
    </location>
</feature>
<dbReference type="InterPro" id="IPR052055">
    <property type="entry name" value="Hepadnavirus_pol/RT"/>
</dbReference>
<dbReference type="Gene3D" id="3.10.10.10">
    <property type="entry name" value="HIV Type 1 Reverse Transcriptase, subunit A, domain 1"/>
    <property type="match status" value="1"/>
</dbReference>
<dbReference type="Proteomes" id="UP000591131">
    <property type="component" value="Unassembled WGS sequence"/>
</dbReference>
<organism evidence="8 9">
    <name type="scientific">Perkinsus chesapeaki</name>
    <name type="common">Clam parasite</name>
    <name type="synonym">Perkinsus andrewsi</name>
    <dbReference type="NCBI Taxonomy" id="330153"/>
    <lineage>
        <taxon>Eukaryota</taxon>
        <taxon>Sar</taxon>
        <taxon>Alveolata</taxon>
        <taxon>Perkinsozoa</taxon>
        <taxon>Perkinsea</taxon>
        <taxon>Perkinsida</taxon>
        <taxon>Perkinsidae</taxon>
        <taxon>Perkinsus</taxon>
    </lineage>
</organism>
<reference evidence="8 9" key="1">
    <citation type="submission" date="2020-04" db="EMBL/GenBank/DDBJ databases">
        <title>Perkinsus chesapeaki whole genome sequence.</title>
        <authorList>
            <person name="Bogema D.R."/>
        </authorList>
    </citation>
    <scope>NUCLEOTIDE SEQUENCE [LARGE SCALE GENOMIC DNA]</scope>
    <source>
        <strain evidence="8">ATCC PRA-425</strain>
    </source>
</reference>
<dbReference type="GO" id="GO:0015074">
    <property type="term" value="P:DNA integration"/>
    <property type="evidence" value="ECO:0007669"/>
    <property type="project" value="InterPro"/>
</dbReference>
<keyword evidence="2 5" id="KW-0863">Zinc-finger</keyword>
<dbReference type="PANTHER" id="PTHR33050">
    <property type="entry name" value="REVERSE TRANSCRIPTASE DOMAIN-CONTAINING PROTEIN"/>
    <property type="match status" value="1"/>
</dbReference>
<evidence type="ECO:0000256" key="2">
    <source>
        <dbReference type="ARBA" id="ARBA00022771"/>
    </source>
</evidence>
<keyword evidence="4" id="KW-0233">DNA recombination</keyword>
<name>A0A7J6KWE0_PERCH</name>
<dbReference type="SUPFAM" id="SSF47823">
    <property type="entry name" value="lambda integrase-like, N-terminal domain"/>
    <property type="match status" value="1"/>
</dbReference>
<evidence type="ECO:0000256" key="1">
    <source>
        <dbReference type="ARBA" id="ARBA00022723"/>
    </source>
</evidence>
<dbReference type="InterPro" id="IPR013762">
    <property type="entry name" value="Integrase-like_cat_sf"/>
</dbReference>
<dbReference type="GO" id="GO:0006310">
    <property type="term" value="P:DNA recombination"/>
    <property type="evidence" value="ECO:0007669"/>
    <property type="project" value="UniProtKB-KW"/>
</dbReference>
<dbReference type="PANTHER" id="PTHR33050:SF7">
    <property type="entry name" value="RIBONUCLEASE H"/>
    <property type="match status" value="1"/>
</dbReference>
<keyword evidence="1 5" id="KW-0479">Metal-binding</keyword>
<dbReference type="SMART" id="SM00356">
    <property type="entry name" value="ZnF_C3H1"/>
    <property type="match status" value="1"/>
</dbReference>